<comment type="caution">
    <text evidence="1">The sequence shown here is derived from an EMBL/GenBank/DDBJ whole genome shotgun (WGS) entry which is preliminary data.</text>
</comment>
<organism evidence="1">
    <name type="scientific">marine sediment metagenome</name>
    <dbReference type="NCBI Taxonomy" id="412755"/>
    <lineage>
        <taxon>unclassified sequences</taxon>
        <taxon>metagenomes</taxon>
        <taxon>ecological metagenomes</taxon>
    </lineage>
</organism>
<dbReference type="EMBL" id="BARU01002306">
    <property type="protein sequence ID" value="GAH26524.1"/>
    <property type="molecule type" value="Genomic_DNA"/>
</dbReference>
<proteinExistence type="predicted"/>
<gene>
    <name evidence="1" type="ORF">S03H2_05505</name>
</gene>
<name>X1FAX4_9ZZZZ</name>
<evidence type="ECO:0000313" key="1">
    <source>
        <dbReference type="EMBL" id="GAH26524.1"/>
    </source>
</evidence>
<sequence length="141" mass="15842">MAKLTSAEFQEKHARRLKAAVEDVRKGIDRVTESPTEKAAAKKDKMLTNLTASVNSGKWEAGLKRVTLEDWKKKTRDVGVNRIAAGIDAAKSKVIAFADELLPHIDRGREKIKAMPDVTLDDNINRMVSFTRHMSELKRTK</sequence>
<accession>X1FAX4</accession>
<dbReference type="AlphaFoldDB" id="X1FAX4"/>
<protein>
    <submittedName>
        <fullName evidence="1">Uncharacterized protein</fullName>
    </submittedName>
</protein>
<reference evidence="1" key="1">
    <citation type="journal article" date="2014" name="Front. Microbiol.">
        <title>High frequency of phylogenetically diverse reductive dehalogenase-homologous genes in deep subseafloor sedimentary metagenomes.</title>
        <authorList>
            <person name="Kawai M."/>
            <person name="Futagami T."/>
            <person name="Toyoda A."/>
            <person name="Takaki Y."/>
            <person name="Nishi S."/>
            <person name="Hori S."/>
            <person name="Arai W."/>
            <person name="Tsubouchi T."/>
            <person name="Morono Y."/>
            <person name="Uchiyama I."/>
            <person name="Ito T."/>
            <person name="Fujiyama A."/>
            <person name="Inagaki F."/>
            <person name="Takami H."/>
        </authorList>
    </citation>
    <scope>NUCLEOTIDE SEQUENCE</scope>
    <source>
        <strain evidence="1">Expedition CK06-06</strain>
    </source>
</reference>